<keyword evidence="3" id="KW-1185">Reference proteome</keyword>
<keyword evidence="1" id="KW-0472">Membrane</keyword>
<dbReference type="NCBIfam" id="TIGR00847">
    <property type="entry name" value="ccoS"/>
    <property type="match status" value="1"/>
</dbReference>
<keyword evidence="1" id="KW-1133">Transmembrane helix</keyword>
<keyword evidence="1" id="KW-0812">Transmembrane</keyword>
<dbReference type="InterPro" id="IPR004714">
    <property type="entry name" value="Cyt_oxidase_maturation_cbb3"/>
</dbReference>
<comment type="caution">
    <text evidence="2">The sequence shown here is derived from an EMBL/GenBank/DDBJ whole genome shotgun (WGS) entry which is preliminary data.</text>
</comment>
<evidence type="ECO:0000313" key="2">
    <source>
        <dbReference type="EMBL" id="MFD1192838.1"/>
    </source>
</evidence>
<reference evidence="3" key="1">
    <citation type="journal article" date="2019" name="Int. J. Syst. Evol. Microbiol.">
        <title>The Global Catalogue of Microorganisms (GCM) 10K type strain sequencing project: providing services to taxonomists for standard genome sequencing and annotation.</title>
        <authorList>
            <consortium name="The Broad Institute Genomics Platform"/>
            <consortium name="The Broad Institute Genome Sequencing Center for Infectious Disease"/>
            <person name="Wu L."/>
            <person name="Ma J."/>
        </authorList>
    </citation>
    <scope>NUCLEOTIDE SEQUENCE [LARGE SCALE GENOMIC DNA]</scope>
    <source>
        <strain evidence="3">CCUG 55074</strain>
    </source>
</reference>
<dbReference type="RefSeq" id="WP_374343379.1">
    <property type="nucleotide sequence ID" value="NZ_JBHTLQ010000083.1"/>
</dbReference>
<dbReference type="PANTHER" id="PTHR41532:SF1">
    <property type="entry name" value="FIXS PROTEIN"/>
    <property type="match status" value="1"/>
</dbReference>
<accession>A0ABW3T7D2</accession>
<dbReference type="Pfam" id="PF03597">
    <property type="entry name" value="FixS"/>
    <property type="match status" value="1"/>
</dbReference>
<organism evidence="2 3">
    <name type="scientific">Phenylobacterium conjunctum</name>
    <dbReference type="NCBI Taxonomy" id="1298959"/>
    <lineage>
        <taxon>Bacteria</taxon>
        <taxon>Pseudomonadati</taxon>
        <taxon>Pseudomonadota</taxon>
        <taxon>Alphaproteobacteria</taxon>
        <taxon>Caulobacterales</taxon>
        <taxon>Caulobacteraceae</taxon>
        <taxon>Phenylobacterium</taxon>
    </lineage>
</organism>
<protein>
    <submittedName>
        <fullName evidence="2">Cbb3-type cytochrome oxidase assembly protein CcoS</fullName>
    </submittedName>
</protein>
<proteinExistence type="predicted"/>
<dbReference type="EMBL" id="JBHTLQ010000083">
    <property type="protein sequence ID" value="MFD1192838.1"/>
    <property type="molecule type" value="Genomic_DNA"/>
</dbReference>
<feature type="transmembrane region" description="Helical" evidence="1">
    <location>
        <begin position="6"/>
        <end position="25"/>
    </location>
</feature>
<dbReference type="PANTHER" id="PTHR41532">
    <property type="entry name" value="FIXS PROTEIN"/>
    <property type="match status" value="1"/>
</dbReference>
<evidence type="ECO:0000256" key="1">
    <source>
        <dbReference type="SAM" id="Phobius"/>
    </source>
</evidence>
<name>A0ABW3T7D2_9CAUL</name>
<dbReference type="Proteomes" id="UP001597216">
    <property type="component" value="Unassembled WGS sequence"/>
</dbReference>
<gene>
    <name evidence="2" type="primary">ccoS</name>
    <name evidence="2" type="ORF">ACFQ27_19775</name>
</gene>
<sequence length="51" mass="5676">MNIFLMLAPMSIFLALVGLGAFWWTMRSGQYEDPQGDAARILTTDQDDGPL</sequence>
<evidence type="ECO:0000313" key="3">
    <source>
        <dbReference type="Proteomes" id="UP001597216"/>
    </source>
</evidence>